<sequence length="80" mass="9365">MEWLRTGRKLSGYFARLSFSFLSVSTPSKRSYSTEDFSELISAQLQRLESHTEARQRYGSLLAVLRQQVDSYRQRKAKTK</sequence>
<accession>A0ABS3QA29</accession>
<dbReference type="Proteomes" id="UP000664369">
    <property type="component" value="Unassembled WGS sequence"/>
</dbReference>
<proteinExistence type="predicted"/>
<protein>
    <recommendedName>
        <fullName evidence="3">Four helix bundle protein</fullName>
    </recommendedName>
</protein>
<organism evidence="1 2">
    <name type="scientific">Hymenobacter negativus</name>
    <dbReference type="NCBI Taxonomy" id="2795026"/>
    <lineage>
        <taxon>Bacteria</taxon>
        <taxon>Pseudomonadati</taxon>
        <taxon>Bacteroidota</taxon>
        <taxon>Cytophagia</taxon>
        <taxon>Cytophagales</taxon>
        <taxon>Hymenobacteraceae</taxon>
        <taxon>Hymenobacter</taxon>
    </lineage>
</organism>
<evidence type="ECO:0000313" key="1">
    <source>
        <dbReference type="EMBL" id="MBO2008100.1"/>
    </source>
</evidence>
<comment type="caution">
    <text evidence="1">The sequence shown here is derived from an EMBL/GenBank/DDBJ whole genome shotgun (WGS) entry which is preliminary data.</text>
</comment>
<evidence type="ECO:0000313" key="2">
    <source>
        <dbReference type="Proteomes" id="UP000664369"/>
    </source>
</evidence>
<evidence type="ECO:0008006" key="3">
    <source>
        <dbReference type="Google" id="ProtNLM"/>
    </source>
</evidence>
<dbReference type="EMBL" id="JAGETZ010000001">
    <property type="protein sequence ID" value="MBO2008100.1"/>
    <property type="molecule type" value="Genomic_DNA"/>
</dbReference>
<name>A0ABS3QA29_9BACT</name>
<keyword evidence="2" id="KW-1185">Reference proteome</keyword>
<gene>
    <name evidence="1" type="ORF">J4E00_03500</name>
</gene>
<reference evidence="1 2" key="1">
    <citation type="submission" date="2021-03" db="EMBL/GenBank/DDBJ databases">
        <authorList>
            <person name="Kim M.K."/>
        </authorList>
    </citation>
    <scope>NUCLEOTIDE SEQUENCE [LARGE SCALE GENOMIC DNA]</scope>
    <source>
        <strain evidence="1 2">BT442</strain>
    </source>
</reference>